<feature type="domain" description="Lipoyl-binding" evidence="8">
    <location>
        <begin position="13"/>
        <end position="88"/>
    </location>
</feature>
<dbReference type="PANTHER" id="PTHR43178:SF5">
    <property type="entry name" value="LIPOAMIDE ACYLTRANSFERASE COMPONENT OF BRANCHED-CHAIN ALPHA-KETO ACID DEHYDROGENASE COMPLEX, MITOCHONDRIAL"/>
    <property type="match status" value="1"/>
</dbReference>
<proteinExistence type="inferred from homology"/>
<protein>
    <recommendedName>
        <fullName evidence="6">Dihydrolipoamide acetyltransferase component of pyruvate dehydrogenase complex</fullName>
        <ecNumber evidence="6">2.3.1.-</ecNumber>
    </recommendedName>
</protein>
<evidence type="ECO:0000256" key="7">
    <source>
        <dbReference type="SAM" id="MobiDB-lite"/>
    </source>
</evidence>
<organism evidence="10 11">
    <name type="scientific">Paenibacillus cucumis</name>
    <name type="common">ex Kampfer et al. 2016</name>
    <dbReference type="NCBI Taxonomy" id="1776858"/>
    <lineage>
        <taxon>Bacteria</taxon>
        <taxon>Bacillati</taxon>
        <taxon>Bacillota</taxon>
        <taxon>Bacilli</taxon>
        <taxon>Bacillales</taxon>
        <taxon>Paenibacillaceae</taxon>
        <taxon>Paenibacillus</taxon>
    </lineage>
</organism>
<gene>
    <name evidence="10" type="ORF">H7T88_16695</name>
</gene>
<dbReference type="InterPro" id="IPR023213">
    <property type="entry name" value="CAT-like_dom_sf"/>
</dbReference>
<dbReference type="Gene3D" id="3.30.559.10">
    <property type="entry name" value="Chloramphenicol acetyltransferase-like domain"/>
    <property type="match status" value="1"/>
</dbReference>
<feature type="domain" description="Peripheral subunit-binding (PSBD)" evidence="9">
    <location>
        <begin position="148"/>
        <end position="185"/>
    </location>
</feature>
<feature type="compositionally biased region" description="Low complexity" evidence="7">
    <location>
        <begin position="191"/>
        <end position="200"/>
    </location>
</feature>
<feature type="region of interest" description="Disordered" evidence="7">
    <location>
        <begin position="164"/>
        <end position="219"/>
    </location>
</feature>
<dbReference type="InterPro" id="IPR036625">
    <property type="entry name" value="E3-bd_dom_sf"/>
</dbReference>
<evidence type="ECO:0000256" key="4">
    <source>
        <dbReference type="ARBA" id="ARBA00022823"/>
    </source>
</evidence>
<dbReference type="PROSITE" id="PS50968">
    <property type="entry name" value="BIOTINYL_LIPOYL"/>
    <property type="match status" value="1"/>
</dbReference>
<comment type="cofactor">
    <cofactor evidence="1 6">
        <name>(R)-lipoate</name>
        <dbReference type="ChEBI" id="CHEBI:83088"/>
    </cofactor>
</comment>
<evidence type="ECO:0000313" key="10">
    <source>
        <dbReference type="EMBL" id="MBY0204865.1"/>
    </source>
</evidence>
<dbReference type="SUPFAM" id="SSF51230">
    <property type="entry name" value="Single hybrid motif"/>
    <property type="match status" value="1"/>
</dbReference>
<accession>A0ABS7KL23</accession>
<dbReference type="PANTHER" id="PTHR43178">
    <property type="entry name" value="DIHYDROLIPOAMIDE ACETYLTRANSFERASE COMPONENT OF PYRUVATE DEHYDROGENASE COMPLEX"/>
    <property type="match status" value="1"/>
</dbReference>
<dbReference type="Proteomes" id="UP000706031">
    <property type="component" value="Unassembled WGS sequence"/>
</dbReference>
<evidence type="ECO:0000256" key="3">
    <source>
        <dbReference type="ARBA" id="ARBA00022679"/>
    </source>
</evidence>
<dbReference type="SUPFAM" id="SSF47005">
    <property type="entry name" value="Peripheral subunit-binding domain of 2-oxo acid dehydrogenase complex"/>
    <property type="match status" value="1"/>
</dbReference>
<keyword evidence="5 6" id="KW-0012">Acyltransferase</keyword>
<comment type="similarity">
    <text evidence="2 6">Belongs to the 2-oxoacid dehydrogenase family.</text>
</comment>
<dbReference type="InterPro" id="IPR003016">
    <property type="entry name" value="2-oxoA_DH_lipoyl-BS"/>
</dbReference>
<dbReference type="InterPro" id="IPR050743">
    <property type="entry name" value="2-oxoacid_DH_E2_comp"/>
</dbReference>
<comment type="caution">
    <text evidence="10">The sequence shown here is derived from an EMBL/GenBank/DDBJ whole genome shotgun (WGS) entry which is preliminary data.</text>
</comment>
<name>A0ABS7KL23_9BACL</name>
<dbReference type="Pfam" id="PF00198">
    <property type="entry name" value="2-oxoacid_dh"/>
    <property type="match status" value="1"/>
</dbReference>
<dbReference type="Gene3D" id="2.40.50.100">
    <property type="match status" value="1"/>
</dbReference>
<evidence type="ECO:0000256" key="1">
    <source>
        <dbReference type="ARBA" id="ARBA00001938"/>
    </source>
</evidence>
<dbReference type="EMBL" id="JACLIC010000025">
    <property type="protein sequence ID" value="MBY0204865.1"/>
    <property type="molecule type" value="Genomic_DNA"/>
</dbReference>
<dbReference type="PROSITE" id="PS51826">
    <property type="entry name" value="PSBD"/>
    <property type="match status" value="1"/>
</dbReference>
<dbReference type="InterPro" id="IPR011053">
    <property type="entry name" value="Single_hybrid_motif"/>
</dbReference>
<dbReference type="Pfam" id="PF02817">
    <property type="entry name" value="E3_binding"/>
    <property type="match status" value="1"/>
</dbReference>
<sequence>MEQIIKEVFQLAKFEYKFPELGEGLHEGEIIKMHIKVGDKVTDDDIIMEVQNDKAVVEVPCPVNGTVTEVFAKDGQVCHVGEVVAVIDAEGELPEQDDAPAEDQGAQEKDAAQGGADTSGSSAAASSSNAAQEGGNNSVPAVPAKDVLATPSVRKFAREQGVDIAQVNGTGNNGKVTKEDVESFKNGGGSSAAATSSDAPAQEEKKSAAPAAAAADQRLEEERVPFKGIRKAISNAMVKSAYTAPHVTIMDEVDVTELVAFRTRMKPIAEKKGTKVTYLPFIVKALVAASRQFPALNAMIDEEANEIVYKKYYNIGIATDTDNGLIVPVIKDADRKSIWMIADSIRDLAARGRDGKLSANEMRGSTISISNIGSAGGMFFTPIINFPEVAILGTGRISEKAVIKNGEVVAAPVMALSLSFDHRIIDGATAQNFMNYIKQLLANPELLVMEV</sequence>
<dbReference type="InterPro" id="IPR000089">
    <property type="entry name" value="Biotin_lipoyl"/>
</dbReference>
<keyword evidence="11" id="KW-1185">Reference proteome</keyword>
<evidence type="ECO:0000313" key="11">
    <source>
        <dbReference type="Proteomes" id="UP000706031"/>
    </source>
</evidence>
<dbReference type="Pfam" id="PF00364">
    <property type="entry name" value="Biotin_lipoyl"/>
    <property type="match status" value="1"/>
</dbReference>
<dbReference type="CDD" id="cd06849">
    <property type="entry name" value="lipoyl_domain"/>
    <property type="match status" value="1"/>
</dbReference>
<dbReference type="InterPro" id="IPR001078">
    <property type="entry name" value="2-oxoacid_DH_actylTfrase"/>
</dbReference>
<evidence type="ECO:0000259" key="8">
    <source>
        <dbReference type="PROSITE" id="PS50968"/>
    </source>
</evidence>
<dbReference type="PROSITE" id="PS00189">
    <property type="entry name" value="LIPOYL"/>
    <property type="match status" value="1"/>
</dbReference>
<reference evidence="10 11" key="1">
    <citation type="submission" date="2020-08" db="EMBL/GenBank/DDBJ databases">
        <title>Fungal Genomes of the International Space Station.</title>
        <authorList>
            <person name="Seuylemezian A."/>
            <person name="Singh N.K."/>
            <person name="Wood J."/>
            <person name="Venkateswaran K."/>
        </authorList>
    </citation>
    <scope>NUCLEOTIDE SEQUENCE [LARGE SCALE GENOMIC DNA]</scope>
    <source>
        <strain evidence="10 11">S/N-304-OC-R4</strain>
    </source>
</reference>
<evidence type="ECO:0000256" key="2">
    <source>
        <dbReference type="ARBA" id="ARBA00007317"/>
    </source>
</evidence>
<keyword evidence="3 6" id="KW-0808">Transferase</keyword>
<dbReference type="Gene3D" id="4.10.320.10">
    <property type="entry name" value="E3-binding domain"/>
    <property type="match status" value="1"/>
</dbReference>
<evidence type="ECO:0000256" key="6">
    <source>
        <dbReference type="RuleBase" id="RU003423"/>
    </source>
</evidence>
<dbReference type="InterPro" id="IPR004167">
    <property type="entry name" value="PSBD"/>
</dbReference>
<evidence type="ECO:0000256" key="5">
    <source>
        <dbReference type="ARBA" id="ARBA00023315"/>
    </source>
</evidence>
<feature type="compositionally biased region" description="Low complexity" evidence="7">
    <location>
        <begin position="112"/>
        <end position="138"/>
    </location>
</feature>
<dbReference type="SUPFAM" id="SSF52777">
    <property type="entry name" value="CoA-dependent acyltransferases"/>
    <property type="match status" value="1"/>
</dbReference>
<feature type="region of interest" description="Disordered" evidence="7">
    <location>
        <begin position="95"/>
        <end position="143"/>
    </location>
</feature>
<evidence type="ECO:0000259" key="9">
    <source>
        <dbReference type="PROSITE" id="PS51826"/>
    </source>
</evidence>
<dbReference type="EC" id="2.3.1.-" evidence="6"/>
<keyword evidence="4 6" id="KW-0450">Lipoyl</keyword>